<keyword evidence="1" id="KW-0732">Signal</keyword>
<dbReference type="GeneID" id="43349936"/>
<organism evidence="2 3">
    <name type="scientific">Parasutterella excrementihominis YIT 11859</name>
    <dbReference type="NCBI Taxonomy" id="762966"/>
    <lineage>
        <taxon>Bacteria</taxon>
        <taxon>Pseudomonadati</taxon>
        <taxon>Pseudomonadota</taxon>
        <taxon>Betaproteobacteria</taxon>
        <taxon>Burkholderiales</taxon>
        <taxon>Sutterellaceae</taxon>
        <taxon>Parasutterella</taxon>
    </lineage>
</organism>
<evidence type="ECO:0000313" key="2">
    <source>
        <dbReference type="EMBL" id="EGG50218.1"/>
    </source>
</evidence>
<evidence type="ECO:0000256" key="1">
    <source>
        <dbReference type="SAM" id="SignalP"/>
    </source>
</evidence>
<name>F3QNY6_9BURK</name>
<dbReference type="AlphaFoldDB" id="F3QNY6"/>
<dbReference type="RefSeq" id="WP_008865088.1">
    <property type="nucleotide sequence ID" value="NZ_GL883763.1"/>
</dbReference>
<proteinExistence type="predicted"/>
<evidence type="ECO:0000313" key="3">
    <source>
        <dbReference type="Proteomes" id="UP000005156"/>
    </source>
</evidence>
<dbReference type="HOGENOM" id="CLU_2035750_0_0_4"/>
<gene>
    <name evidence="2" type="ORF">HMPREF9439_02677</name>
</gene>
<reference evidence="2 3" key="1">
    <citation type="submission" date="2011-02" db="EMBL/GenBank/DDBJ databases">
        <authorList>
            <person name="Weinstock G."/>
            <person name="Sodergren E."/>
            <person name="Clifton S."/>
            <person name="Fulton L."/>
            <person name="Fulton B."/>
            <person name="Courtney L."/>
            <person name="Fronick C."/>
            <person name="Harrison M."/>
            <person name="Strong C."/>
            <person name="Farmer C."/>
            <person name="Delahaunty K."/>
            <person name="Markovic C."/>
            <person name="Hall O."/>
            <person name="Minx P."/>
            <person name="Tomlinson C."/>
            <person name="Mitreva M."/>
            <person name="Hou S."/>
            <person name="Chen J."/>
            <person name="Wollam A."/>
            <person name="Pepin K.H."/>
            <person name="Johnson M."/>
            <person name="Bhonagiri V."/>
            <person name="Zhang X."/>
            <person name="Suruliraj S."/>
            <person name="Warren W."/>
            <person name="Chinwalla A."/>
            <person name="Mardis E.R."/>
            <person name="Wilson R.K."/>
        </authorList>
    </citation>
    <scope>NUCLEOTIDE SEQUENCE [LARGE SCALE GENOMIC DNA]</scope>
    <source>
        <strain evidence="2 3">YIT 11859</strain>
    </source>
</reference>
<feature type="signal peptide" evidence="1">
    <location>
        <begin position="1"/>
        <end position="18"/>
    </location>
</feature>
<protein>
    <submittedName>
        <fullName evidence="2">Conserved domain protein</fullName>
    </submittedName>
</protein>
<comment type="caution">
    <text evidence="2">The sequence shown here is derived from an EMBL/GenBank/DDBJ whole genome shotgun (WGS) entry which is preliminary data.</text>
</comment>
<dbReference type="Proteomes" id="UP000005156">
    <property type="component" value="Unassembled WGS sequence"/>
</dbReference>
<feature type="chain" id="PRO_5003306096" evidence="1">
    <location>
        <begin position="19"/>
        <end position="121"/>
    </location>
</feature>
<dbReference type="EMBL" id="AFBP01000100">
    <property type="protein sequence ID" value="EGG50218.1"/>
    <property type="molecule type" value="Genomic_DNA"/>
</dbReference>
<sequence>MNKIIFLLIAMGFFSSSAASLEINNYDTAKMTYFEELDEFANSLSPSELIQAINSLQVRKEDCSTELFMVLSEKLLNFSVEKKIGKHAHLSNKILQQEEECRKAGLFKHYKRKSSSGAFLH</sequence>
<accession>F3QNY6</accession>
<keyword evidence="3" id="KW-1185">Reference proteome</keyword>